<keyword evidence="1" id="KW-0472">Membrane</keyword>
<accession>A0A4V1LP78</accession>
<organism evidence="2 3">
    <name type="scientific">Candidatus Marinarcus aquaticus</name>
    <dbReference type="NCBI Taxonomy" id="2044504"/>
    <lineage>
        <taxon>Bacteria</taxon>
        <taxon>Pseudomonadati</taxon>
        <taxon>Campylobacterota</taxon>
        <taxon>Epsilonproteobacteria</taxon>
        <taxon>Campylobacterales</taxon>
        <taxon>Arcobacteraceae</taxon>
        <taxon>Candidatus Marinarcus</taxon>
    </lineage>
</organism>
<gene>
    <name evidence="2" type="ORF">CRV04_04390</name>
</gene>
<evidence type="ECO:0000313" key="2">
    <source>
        <dbReference type="EMBL" id="RXJ60248.1"/>
    </source>
</evidence>
<reference evidence="2 3" key="1">
    <citation type="submission" date="2017-10" db="EMBL/GenBank/DDBJ databases">
        <title>Genomics of the genus Arcobacter.</title>
        <authorList>
            <person name="Perez-Cataluna A."/>
            <person name="Figueras M.J."/>
        </authorList>
    </citation>
    <scope>NUCLEOTIDE SEQUENCE [LARGE SCALE GENOMIC DNA]</scope>
    <source>
        <strain evidence="2 3">CECT 8987</strain>
    </source>
</reference>
<dbReference type="AlphaFoldDB" id="A0A4V1LP78"/>
<protein>
    <submittedName>
        <fullName evidence="2">Uncharacterized protein</fullName>
    </submittedName>
</protein>
<dbReference type="Proteomes" id="UP000290657">
    <property type="component" value="Unassembled WGS sequence"/>
</dbReference>
<keyword evidence="1" id="KW-1133">Transmembrane helix</keyword>
<evidence type="ECO:0000256" key="1">
    <source>
        <dbReference type="SAM" id="Phobius"/>
    </source>
</evidence>
<dbReference type="RefSeq" id="WP_128995597.1">
    <property type="nucleotide sequence ID" value="NZ_PDKN01000002.1"/>
</dbReference>
<dbReference type="EMBL" id="PDKN01000002">
    <property type="protein sequence ID" value="RXJ60248.1"/>
    <property type="molecule type" value="Genomic_DNA"/>
</dbReference>
<sequence>MKKFFKRVLYTLTTLFFVVTLLFHYLSNRVVEELEMINRLHYENSYLTDAAIICMQLYLIDPTQSNKETCIKIEDEIKDNVKELNSYTIASMYLDYMDNNR</sequence>
<name>A0A4V1LP78_9BACT</name>
<comment type="caution">
    <text evidence="2">The sequence shown here is derived from an EMBL/GenBank/DDBJ whole genome shotgun (WGS) entry which is preliminary data.</text>
</comment>
<feature type="transmembrane region" description="Helical" evidence="1">
    <location>
        <begin position="7"/>
        <end position="26"/>
    </location>
</feature>
<keyword evidence="3" id="KW-1185">Reference proteome</keyword>
<keyword evidence="1" id="KW-0812">Transmembrane</keyword>
<proteinExistence type="predicted"/>
<evidence type="ECO:0000313" key="3">
    <source>
        <dbReference type="Proteomes" id="UP000290657"/>
    </source>
</evidence>